<dbReference type="Pfam" id="PF00501">
    <property type="entry name" value="AMP-binding"/>
    <property type="match status" value="1"/>
</dbReference>
<accession>A0AAV5VJ62</accession>
<dbReference type="AlphaFoldDB" id="A0AAV5VJ62"/>
<comment type="similarity">
    <text evidence="1 5">Belongs to the ATP-dependent AMP-binding enzyme family.</text>
</comment>
<feature type="domain" description="AMP-binding enzyme C-terminal" evidence="7">
    <location>
        <begin position="573"/>
        <end position="651"/>
    </location>
</feature>
<evidence type="ECO:0000259" key="7">
    <source>
        <dbReference type="Pfam" id="PF13193"/>
    </source>
</evidence>
<evidence type="ECO:0000313" key="10">
    <source>
        <dbReference type="Proteomes" id="UP001432322"/>
    </source>
</evidence>
<dbReference type="EMBL" id="BTSY01000003">
    <property type="protein sequence ID" value="GMT19579.1"/>
    <property type="molecule type" value="Genomic_DNA"/>
</dbReference>
<dbReference type="InterPro" id="IPR045851">
    <property type="entry name" value="AMP-bd_C_sf"/>
</dbReference>
<reference evidence="9" key="1">
    <citation type="submission" date="2023-10" db="EMBL/GenBank/DDBJ databases">
        <title>Genome assembly of Pristionchus species.</title>
        <authorList>
            <person name="Yoshida K."/>
            <person name="Sommer R.J."/>
        </authorList>
    </citation>
    <scope>NUCLEOTIDE SEQUENCE</scope>
    <source>
        <strain evidence="9">RS5133</strain>
    </source>
</reference>
<protein>
    <recommendedName>
        <fullName evidence="5">Acetyl-coenzyme A synthetase</fullName>
        <ecNumber evidence="5">6.2.1.1</ecNumber>
    </recommendedName>
</protein>
<dbReference type="GO" id="GO:0016208">
    <property type="term" value="F:AMP binding"/>
    <property type="evidence" value="ECO:0007669"/>
    <property type="project" value="InterPro"/>
</dbReference>
<feature type="domain" description="AMP-dependent synthetase/ligase" evidence="6">
    <location>
        <begin position="116"/>
        <end position="519"/>
    </location>
</feature>
<keyword evidence="10" id="KW-1185">Reference proteome</keyword>
<comment type="caution">
    <text evidence="9">The sequence shown here is derived from an EMBL/GenBank/DDBJ whole genome shotgun (WGS) entry which is preliminary data.</text>
</comment>
<dbReference type="Gene3D" id="3.30.300.30">
    <property type="match status" value="1"/>
</dbReference>
<dbReference type="InterPro" id="IPR020845">
    <property type="entry name" value="AMP-binding_CS"/>
</dbReference>
<dbReference type="InterPro" id="IPR025110">
    <property type="entry name" value="AMP-bd_C"/>
</dbReference>
<evidence type="ECO:0000256" key="3">
    <source>
        <dbReference type="ARBA" id="ARBA00022741"/>
    </source>
</evidence>
<dbReference type="Pfam" id="PF16177">
    <property type="entry name" value="ACAS_N"/>
    <property type="match status" value="1"/>
</dbReference>
<dbReference type="Gene3D" id="3.40.50.12780">
    <property type="entry name" value="N-terminal domain of ligase-like"/>
    <property type="match status" value="1"/>
</dbReference>
<keyword evidence="4 5" id="KW-0067">ATP-binding</keyword>
<sequence length="693" mass="75400">VSSRSDDAMSDVRVKFSLDKEIEDEPDVFLPPAPLLAGAHVSGLPSYHDLYRASINDADRFWATVAAELYFEQGSTAGLEWNFDVRKGAPFTRFMSGARTNVAYNCLERNIQRGLGEKVAFLWEGNDPRDESKITYNQLLQKVIAFSAVLRTRGVRKGDTVSIYLPMMTELAIAMLACARIGAIHSVVFAGFSAESLAARIVDARAKLLVTADGVYRGTKPILLKSIVDKAAELAASEGSSLSSVIIVEHLKRVSHPEGAKPLEIPPSCTHARDEEWEAAMESVAGVDSPVEWMEAEEPLFILYTSGSTGKPKGILHTTAGYMTYAYQTTKMTFDCHHETDVYWCTADCGWITGHSYVLYGPLMNGLTSVFFEGIPSYPDASRMWQIVEKYKVTKMYTSPTAVRALMAVGDDYVKKHDRSTLQVIGTVGEPINPSAWRWLHKVVGEGQAAIVDTYWQTETGGHVIAPLPGATPLKPGSATFPCFGVEAVLVDSEGRLIEGPGEGNLCFARAWPGMLRGVWGDTDRFAKTYFSSFPGFYFTGDGAKRDDEGYIWVTGRVDDLMNVSGHLLSTAEIESALAAHDKVAEAAVVAAPHDIKGSFPYAFVTLNKGERLTPALVAELKALARTKIGPIAVPDIIQQAPGLPKTRSGKVTRRILRKIAEGFDNGLGDTTTLIDESVITQLIAGRPSNAVG</sequence>
<evidence type="ECO:0000256" key="5">
    <source>
        <dbReference type="RuleBase" id="RU361147"/>
    </source>
</evidence>
<evidence type="ECO:0000259" key="6">
    <source>
        <dbReference type="Pfam" id="PF00501"/>
    </source>
</evidence>
<keyword evidence="3 5" id="KW-0547">Nucleotide-binding</keyword>
<evidence type="ECO:0000256" key="1">
    <source>
        <dbReference type="ARBA" id="ARBA00006432"/>
    </source>
</evidence>
<organism evidence="9 10">
    <name type="scientific">Pristionchus fissidentatus</name>
    <dbReference type="NCBI Taxonomy" id="1538716"/>
    <lineage>
        <taxon>Eukaryota</taxon>
        <taxon>Metazoa</taxon>
        <taxon>Ecdysozoa</taxon>
        <taxon>Nematoda</taxon>
        <taxon>Chromadorea</taxon>
        <taxon>Rhabditida</taxon>
        <taxon>Rhabditina</taxon>
        <taxon>Diplogasteromorpha</taxon>
        <taxon>Diplogasteroidea</taxon>
        <taxon>Neodiplogasteridae</taxon>
        <taxon>Pristionchus</taxon>
    </lineage>
</organism>
<feature type="domain" description="Acetyl-coenzyme A synthetase N-terminal" evidence="8">
    <location>
        <begin position="47"/>
        <end position="106"/>
    </location>
</feature>
<dbReference type="NCBIfam" id="NF001208">
    <property type="entry name" value="PRK00174.1"/>
    <property type="match status" value="1"/>
</dbReference>
<feature type="non-terminal residue" evidence="9">
    <location>
        <position position="1"/>
    </location>
</feature>
<dbReference type="InterPro" id="IPR011904">
    <property type="entry name" value="Ac_CoA_lig"/>
</dbReference>
<keyword evidence="2 5" id="KW-0436">Ligase</keyword>
<dbReference type="FunFam" id="3.40.50.12780:FF:000001">
    <property type="entry name" value="Acetyl-coenzyme A synthetase"/>
    <property type="match status" value="1"/>
</dbReference>
<evidence type="ECO:0000259" key="8">
    <source>
        <dbReference type="Pfam" id="PF16177"/>
    </source>
</evidence>
<gene>
    <name evidence="9" type="ORF">PFISCL1PPCAC_10876</name>
</gene>
<dbReference type="InterPro" id="IPR032387">
    <property type="entry name" value="ACAS_N"/>
</dbReference>
<dbReference type="CDD" id="cd05966">
    <property type="entry name" value="ACS"/>
    <property type="match status" value="1"/>
</dbReference>
<dbReference type="GO" id="GO:0019427">
    <property type="term" value="P:acetyl-CoA biosynthetic process from acetate"/>
    <property type="evidence" value="ECO:0007669"/>
    <property type="project" value="InterPro"/>
</dbReference>
<proteinExistence type="inferred from homology"/>
<dbReference type="GO" id="GO:0005524">
    <property type="term" value="F:ATP binding"/>
    <property type="evidence" value="ECO:0007669"/>
    <property type="project" value="UniProtKB-UniRule"/>
</dbReference>
<evidence type="ECO:0000256" key="4">
    <source>
        <dbReference type="ARBA" id="ARBA00022840"/>
    </source>
</evidence>
<comment type="catalytic activity">
    <reaction evidence="5">
        <text>acetate + ATP + CoA = acetyl-CoA + AMP + diphosphate</text>
        <dbReference type="Rhea" id="RHEA:23176"/>
        <dbReference type="ChEBI" id="CHEBI:30089"/>
        <dbReference type="ChEBI" id="CHEBI:30616"/>
        <dbReference type="ChEBI" id="CHEBI:33019"/>
        <dbReference type="ChEBI" id="CHEBI:57287"/>
        <dbReference type="ChEBI" id="CHEBI:57288"/>
        <dbReference type="ChEBI" id="CHEBI:456215"/>
        <dbReference type="EC" id="6.2.1.1"/>
    </reaction>
</comment>
<dbReference type="EC" id="6.2.1.1" evidence="5"/>
<dbReference type="PANTHER" id="PTHR24095:SF244">
    <property type="entry name" value="ACETYL-COENZYME A SYNTHETASE"/>
    <property type="match status" value="1"/>
</dbReference>
<evidence type="ECO:0000313" key="9">
    <source>
        <dbReference type="EMBL" id="GMT19579.1"/>
    </source>
</evidence>
<dbReference type="InterPro" id="IPR042099">
    <property type="entry name" value="ANL_N_sf"/>
</dbReference>
<dbReference type="SUPFAM" id="SSF56801">
    <property type="entry name" value="Acetyl-CoA synthetase-like"/>
    <property type="match status" value="1"/>
</dbReference>
<dbReference type="NCBIfam" id="TIGR02188">
    <property type="entry name" value="Ac_CoA_lig_AcsA"/>
    <property type="match status" value="1"/>
</dbReference>
<dbReference type="Proteomes" id="UP001432322">
    <property type="component" value="Unassembled WGS sequence"/>
</dbReference>
<dbReference type="GO" id="GO:0003987">
    <property type="term" value="F:acetate-CoA ligase activity"/>
    <property type="evidence" value="ECO:0007669"/>
    <property type="project" value="UniProtKB-UniRule"/>
</dbReference>
<evidence type="ECO:0000256" key="2">
    <source>
        <dbReference type="ARBA" id="ARBA00022598"/>
    </source>
</evidence>
<name>A0AAV5VJ62_9BILA</name>
<dbReference type="Pfam" id="PF13193">
    <property type="entry name" value="AMP-binding_C"/>
    <property type="match status" value="1"/>
</dbReference>
<dbReference type="PANTHER" id="PTHR24095">
    <property type="entry name" value="ACETYL-COENZYME A SYNTHETASE"/>
    <property type="match status" value="1"/>
</dbReference>
<dbReference type="InterPro" id="IPR000873">
    <property type="entry name" value="AMP-dep_synth/lig_dom"/>
</dbReference>
<dbReference type="PROSITE" id="PS00455">
    <property type="entry name" value="AMP_BINDING"/>
    <property type="match status" value="1"/>
</dbReference>